<evidence type="ECO:0000313" key="3">
    <source>
        <dbReference type="Proteomes" id="UP000434850"/>
    </source>
</evidence>
<protein>
    <recommendedName>
        <fullName evidence="1">SGNH hydrolase-type esterase domain-containing protein</fullName>
    </recommendedName>
</protein>
<dbReference type="RefSeq" id="WP_157542716.1">
    <property type="nucleotide sequence ID" value="NZ_WQLA01000006.1"/>
</dbReference>
<name>A0A6I4IBB8_9SPHI</name>
<evidence type="ECO:0000313" key="2">
    <source>
        <dbReference type="EMBL" id="MVN92402.1"/>
    </source>
</evidence>
<organism evidence="2 3">
    <name type="scientific">Mucilaginibacter aquatilis</name>
    <dbReference type="NCBI Taxonomy" id="1517760"/>
    <lineage>
        <taxon>Bacteria</taxon>
        <taxon>Pseudomonadati</taxon>
        <taxon>Bacteroidota</taxon>
        <taxon>Sphingobacteriia</taxon>
        <taxon>Sphingobacteriales</taxon>
        <taxon>Sphingobacteriaceae</taxon>
        <taxon>Mucilaginibacter</taxon>
    </lineage>
</organism>
<dbReference type="SUPFAM" id="SSF52266">
    <property type="entry name" value="SGNH hydrolase"/>
    <property type="match status" value="1"/>
</dbReference>
<dbReference type="PANTHER" id="PTHR30383:SF5">
    <property type="entry name" value="SGNH HYDROLASE-TYPE ESTERASE DOMAIN-CONTAINING PROTEIN"/>
    <property type="match status" value="1"/>
</dbReference>
<proteinExistence type="predicted"/>
<dbReference type="AlphaFoldDB" id="A0A6I4IBB8"/>
<evidence type="ECO:0000259" key="1">
    <source>
        <dbReference type="Pfam" id="PF13472"/>
    </source>
</evidence>
<dbReference type="Proteomes" id="UP000434850">
    <property type="component" value="Unassembled WGS sequence"/>
</dbReference>
<accession>A0A6I4IBB8</accession>
<comment type="caution">
    <text evidence="2">The sequence shown here is derived from an EMBL/GenBank/DDBJ whole genome shotgun (WGS) entry which is preliminary data.</text>
</comment>
<dbReference type="OrthoDB" id="9794725at2"/>
<dbReference type="Pfam" id="PF13472">
    <property type="entry name" value="Lipase_GDSL_2"/>
    <property type="match status" value="1"/>
</dbReference>
<dbReference type="EMBL" id="WQLA01000006">
    <property type="protein sequence ID" value="MVN92402.1"/>
    <property type="molecule type" value="Genomic_DNA"/>
</dbReference>
<reference evidence="2 3" key="1">
    <citation type="submission" date="2019-12" db="EMBL/GenBank/DDBJ databases">
        <title>Mucilaginibacter sp. HME9299 genome sequencing and assembly.</title>
        <authorList>
            <person name="Kang H."/>
            <person name="Kim H."/>
            <person name="Joh K."/>
        </authorList>
    </citation>
    <scope>NUCLEOTIDE SEQUENCE [LARGE SCALE GENOMIC DNA]</scope>
    <source>
        <strain evidence="2 3">HME9299</strain>
    </source>
</reference>
<dbReference type="Gene3D" id="3.40.50.1110">
    <property type="entry name" value="SGNH hydrolase"/>
    <property type="match status" value="1"/>
</dbReference>
<keyword evidence="3" id="KW-1185">Reference proteome</keyword>
<dbReference type="InterPro" id="IPR051532">
    <property type="entry name" value="Ester_Hydrolysis_Enzymes"/>
</dbReference>
<feature type="domain" description="SGNH hydrolase-type esterase" evidence="1">
    <location>
        <begin position="8"/>
        <end position="164"/>
    </location>
</feature>
<dbReference type="InterPro" id="IPR013830">
    <property type="entry name" value="SGNH_hydro"/>
</dbReference>
<sequence length="239" mass="27068">MSSIKVACLGDSITQGTDSYNWVADLQQELLPDYEFYNFGVNGELAYNNLKRIDKLVTLQPNFIVILVGTNDVLATLSEGNTRLYKRNAALPREPDMAWYVDNLEQIIVTLLQETTASIALTSLPVIGEDLMDSANKVVSNYNEKIKRLVQKYALHYLPLNEAITTYLEANPVAKSVVYRPFGWRLKVNMHFRTRVLKQDWESYAGLNGLQVTTDTIHLNQVSGKMMVDLVAQFLKSRS</sequence>
<gene>
    <name evidence="2" type="ORF">GO816_14795</name>
</gene>
<dbReference type="PANTHER" id="PTHR30383">
    <property type="entry name" value="THIOESTERASE 1/PROTEASE 1/LYSOPHOSPHOLIPASE L1"/>
    <property type="match status" value="1"/>
</dbReference>
<dbReference type="InterPro" id="IPR036514">
    <property type="entry name" value="SGNH_hydro_sf"/>
</dbReference>
<dbReference type="GO" id="GO:0004622">
    <property type="term" value="F:phosphatidylcholine lysophospholipase activity"/>
    <property type="evidence" value="ECO:0007669"/>
    <property type="project" value="TreeGrafter"/>
</dbReference>